<keyword evidence="3" id="KW-1185">Reference proteome</keyword>
<evidence type="ECO:0000256" key="1">
    <source>
        <dbReference type="SAM" id="MobiDB-lite"/>
    </source>
</evidence>
<protein>
    <submittedName>
        <fullName evidence="2">Putative glycosyl</fullName>
    </submittedName>
</protein>
<dbReference type="Proteomes" id="UP000283383">
    <property type="component" value="Unassembled WGS sequence"/>
</dbReference>
<accession>A0A420J7I2</accession>
<comment type="caution">
    <text evidence="2">The sequence shown here is derived from an EMBL/GenBank/DDBJ whole genome shotgun (WGS) entry which is preliminary data.</text>
</comment>
<evidence type="ECO:0000313" key="2">
    <source>
        <dbReference type="EMBL" id="RKF82753.1"/>
    </source>
</evidence>
<evidence type="ECO:0000313" key="3">
    <source>
        <dbReference type="Proteomes" id="UP000283383"/>
    </source>
</evidence>
<feature type="compositionally biased region" description="Polar residues" evidence="1">
    <location>
        <begin position="119"/>
        <end position="134"/>
    </location>
</feature>
<organism evidence="2 3">
    <name type="scientific">Golovinomyces cichoracearum</name>
    <dbReference type="NCBI Taxonomy" id="62708"/>
    <lineage>
        <taxon>Eukaryota</taxon>
        <taxon>Fungi</taxon>
        <taxon>Dikarya</taxon>
        <taxon>Ascomycota</taxon>
        <taxon>Pezizomycotina</taxon>
        <taxon>Leotiomycetes</taxon>
        <taxon>Erysiphales</taxon>
        <taxon>Erysiphaceae</taxon>
        <taxon>Golovinomyces</taxon>
    </lineage>
</organism>
<sequence>MLKDAALQHYNATFNSENLPDLSTLYQTIKLNFEGKEYQQSMLVKWNEISLKTTLQDIESTDVEVALNSLITKSSQHPNELELRISKAQQNPMGKQFFQDDENEAVVHFTDRRYHKNNANRPRQNYQITSNLNERNQRNDRQ</sequence>
<feature type="non-terminal residue" evidence="2">
    <location>
        <position position="142"/>
    </location>
</feature>
<dbReference type="EMBL" id="MCBQ01002160">
    <property type="protein sequence ID" value="RKF82753.1"/>
    <property type="molecule type" value="Genomic_DNA"/>
</dbReference>
<reference evidence="2 3" key="1">
    <citation type="journal article" date="2018" name="BMC Genomics">
        <title>Comparative genome analyses reveal sequence features reflecting distinct modes of host-adaptation between dicot and monocot powdery mildew.</title>
        <authorList>
            <person name="Wu Y."/>
            <person name="Ma X."/>
            <person name="Pan Z."/>
            <person name="Kale S.D."/>
            <person name="Song Y."/>
            <person name="King H."/>
            <person name="Zhang Q."/>
            <person name="Presley C."/>
            <person name="Deng X."/>
            <person name="Wei C.I."/>
            <person name="Xiao S."/>
        </authorList>
    </citation>
    <scope>NUCLEOTIDE SEQUENCE [LARGE SCALE GENOMIC DNA]</scope>
    <source>
        <strain evidence="2">UMSG3</strain>
    </source>
</reference>
<proteinExistence type="predicted"/>
<dbReference type="AlphaFoldDB" id="A0A420J7I2"/>
<gene>
    <name evidence="2" type="ORF">GcM3_021034</name>
</gene>
<feature type="region of interest" description="Disordered" evidence="1">
    <location>
        <begin position="116"/>
        <end position="142"/>
    </location>
</feature>
<name>A0A420J7I2_9PEZI</name>